<dbReference type="WBParaSite" id="sdigi.contig121.g4750.t1">
    <property type="protein sequence ID" value="sdigi.contig121.g4750.t1"/>
    <property type="gene ID" value="sdigi.contig121.g4750"/>
</dbReference>
<sequence>MDFSSSMQIFPSWIEFAIQKISDVIFKHPGPVVTMILLCCISHIIFKKIIDPQLYECYKSVLRYEDTLQLLKGELEKDYQEYHWNDPEFCKAYLALYASYRELRMMAKRDYRGHVDPSDKRWNNFDFIKMSKQ</sequence>
<dbReference type="Proteomes" id="UP000887581">
    <property type="component" value="Unplaced"/>
</dbReference>
<keyword evidence="1" id="KW-1185">Reference proteome</keyword>
<evidence type="ECO:0000313" key="1">
    <source>
        <dbReference type="Proteomes" id="UP000887581"/>
    </source>
</evidence>
<dbReference type="AlphaFoldDB" id="A0A915PIC4"/>
<name>A0A915PIC4_9BILA</name>
<accession>A0A915PIC4</accession>
<reference evidence="2" key="1">
    <citation type="submission" date="2022-11" db="UniProtKB">
        <authorList>
            <consortium name="WormBaseParasite"/>
        </authorList>
    </citation>
    <scope>IDENTIFICATION</scope>
</reference>
<proteinExistence type="predicted"/>
<evidence type="ECO:0000313" key="2">
    <source>
        <dbReference type="WBParaSite" id="sdigi.contig121.g4750.t1"/>
    </source>
</evidence>
<protein>
    <submittedName>
        <fullName evidence="2">Uncharacterized protein</fullName>
    </submittedName>
</protein>
<organism evidence="1 2">
    <name type="scientific">Setaria digitata</name>
    <dbReference type="NCBI Taxonomy" id="48799"/>
    <lineage>
        <taxon>Eukaryota</taxon>
        <taxon>Metazoa</taxon>
        <taxon>Ecdysozoa</taxon>
        <taxon>Nematoda</taxon>
        <taxon>Chromadorea</taxon>
        <taxon>Rhabditida</taxon>
        <taxon>Spirurina</taxon>
        <taxon>Spiruromorpha</taxon>
        <taxon>Filarioidea</taxon>
        <taxon>Setariidae</taxon>
        <taxon>Setaria</taxon>
    </lineage>
</organism>